<protein>
    <submittedName>
        <fullName evidence="3">S-layer protein</fullName>
    </submittedName>
</protein>
<dbReference type="InterPro" id="IPR048736">
    <property type="entry name" value="SlpA_C"/>
</dbReference>
<dbReference type="PANTHER" id="PTHR43308:SF1">
    <property type="entry name" value="OUTER MEMBRANE PROTEIN ALPHA"/>
    <property type="match status" value="1"/>
</dbReference>
<accession>A0A418V7I7</accession>
<dbReference type="InterPro" id="IPR051465">
    <property type="entry name" value="Cell_Envelope_Struct_Comp"/>
</dbReference>
<dbReference type="Proteomes" id="UP000286287">
    <property type="component" value="Unassembled WGS sequence"/>
</dbReference>
<dbReference type="RefSeq" id="WP_119763824.1">
    <property type="nucleotide sequence ID" value="NZ_QYUJ01000014.1"/>
</dbReference>
<gene>
    <name evidence="3" type="ORF">D3875_11335</name>
</gene>
<reference evidence="3 4" key="1">
    <citation type="submission" date="2018-09" db="EMBL/GenBank/DDBJ databases">
        <authorList>
            <person name="Zhu H."/>
        </authorList>
    </citation>
    <scope>NUCLEOTIDE SEQUENCE [LARGE SCALE GENOMIC DNA]</scope>
    <source>
        <strain evidence="3 4">K2S05-167</strain>
    </source>
</reference>
<dbReference type="Pfam" id="PF21620">
    <property type="entry name" value="SlpA_C"/>
    <property type="match status" value="1"/>
</dbReference>
<keyword evidence="1" id="KW-0732">Signal</keyword>
<dbReference type="AlphaFoldDB" id="A0A418V7I7"/>
<evidence type="ECO:0000256" key="1">
    <source>
        <dbReference type="SAM" id="SignalP"/>
    </source>
</evidence>
<feature type="signal peptide" evidence="1">
    <location>
        <begin position="1"/>
        <end position="20"/>
    </location>
</feature>
<sequence>MKKSMLVLTAALMFGGLASAQTSATASAPQVPALTDVPAGHWAKDAIDRLVSRGILLGYPDGTFRGTQNLTRYEAAVIIARLLEQMAAGTAPVVAGDDLVALQNAVQELAADLAALGVRVSDLEENAVSKDDFSRLEARVEELAGNQGDAEAVAALQAQIDDLTARADEYDTLRADVDDNASSIAALNDLTVLLNQDILDLQDRVSAVEAAQADFVTRADFDNLSTRVTGIDTRVATLEKAPKFGVTGTINATYGRLLRTSGPTDFDVDRLTRQTFADGVFSSGVNCPNDTYSPSGNAVSCTDTNQTYGGYINFGVKASNLTTANGKVVVNNAGINFYVGNSYGLPDGAGVFVDDAYADGTISGQKFDVRYHSYRSSFKFNDYLFANDNANQGTTTPTLRRGVVANIEATQLPLAPKLTIVAGTAATTGLKDGNVGASAAAGTGSVPGFVGNYYGVRASVNPLNAGTLGLSFASNDGNRTAFGVDYDLGFGTKDADGNAPFTINGAYVASVKQTAGNVFGGGSFNSRDQAFFTDVKGNLGIVKLGANYRAVSPGFANGEAGMSVNDAPYFYGACGYKSSMPYCPNETGFGGAFSTKLGPIALDAYGDSYTDYLRDGEDDERYTSFGVAAGAKFFGLKAVGFFNRTTEDTEILEYNTTAFSPTTSYMDIATVPFMYTSTYGGVLSHDGKASDALIKNLNFTVADAYFYNTRINDLQVYGDYSGTIAGITIAPFARYHMLTTPGNEKVTFTSGGDVTSYNTFKYGVKVSTQPLTAVPLQPSLFGNFAQRRTTVTGNTNVTSETLAQAGLSLNQFFAPNLKASVGYAYYQGLNVGGSTAVGGSGSGVSATYSAAADRIYNNPNQYGNPFSGDNIGTNSASLNGVFAQMDWNGFAANYGVFRYNDLKDSTKSSVAQGFKVSYTFKF</sequence>
<dbReference type="EMBL" id="QYUJ01000014">
    <property type="protein sequence ID" value="RJF72062.1"/>
    <property type="molecule type" value="Genomic_DNA"/>
</dbReference>
<evidence type="ECO:0000259" key="2">
    <source>
        <dbReference type="PROSITE" id="PS51272"/>
    </source>
</evidence>
<dbReference type="OrthoDB" id="5845122at2"/>
<feature type="domain" description="SLH" evidence="2">
    <location>
        <begin position="30"/>
        <end position="93"/>
    </location>
</feature>
<proteinExistence type="predicted"/>
<name>A0A418V7I7_9DEIO</name>
<organism evidence="3 4">
    <name type="scientific">Deinococcus cavernae</name>
    <dbReference type="NCBI Taxonomy" id="2320857"/>
    <lineage>
        <taxon>Bacteria</taxon>
        <taxon>Thermotogati</taxon>
        <taxon>Deinococcota</taxon>
        <taxon>Deinococci</taxon>
        <taxon>Deinococcales</taxon>
        <taxon>Deinococcaceae</taxon>
        <taxon>Deinococcus</taxon>
    </lineage>
</organism>
<evidence type="ECO:0000313" key="3">
    <source>
        <dbReference type="EMBL" id="RJF72062.1"/>
    </source>
</evidence>
<keyword evidence="4" id="KW-1185">Reference proteome</keyword>
<dbReference type="PROSITE" id="PS51272">
    <property type="entry name" value="SLH"/>
    <property type="match status" value="1"/>
</dbReference>
<comment type="caution">
    <text evidence="3">The sequence shown here is derived from an EMBL/GenBank/DDBJ whole genome shotgun (WGS) entry which is preliminary data.</text>
</comment>
<dbReference type="PANTHER" id="PTHR43308">
    <property type="entry name" value="OUTER MEMBRANE PROTEIN ALPHA-RELATED"/>
    <property type="match status" value="1"/>
</dbReference>
<feature type="chain" id="PRO_5019244302" evidence="1">
    <location>
        <begin position="21"/>
        <end position="922"/>
    </location>
</feature>
<dbReference type="InterPro" id="IPR001119">
    <property type="entry name" value="SLH_dom"/>
</dbReference>
<dbReference type="Pfam" id="PF00395">
    <property type="entry name" value="SLH"/>
    <property type="match status" value="1"/>
</dbReference>
<evidence type="ECO:0000313" key="4">
    <source>
        <dbReference type="Proteomes" id="UP000286287"/>
    </source>
</evidence>